<evidence type="ECO:0008006" key="4">
    <source>
        <dbReference type="Google" id="ProtNLM"/>
    </source>
</evidence>
<gene>
    <name evidence="2" type="ORF">GJ654_17080</name>
</gene>
<reference evidence="2 3" key="1">
    <citation type="submission" date="2019-11" db="EMBL/GenBank/DDBJ databases">
        <title>Whole-genome sequence of a Rhodoblastus acidophilus DSM 142.</title>
        <authorList>
            <person name="Kyndt J.A."/>
            <person name="Meyer T.E."/>
        </authorList>
    </citation>
    <scope>NUCLEOTIDE SEQUENCE [LARGE SCALE GENOMIC DNA]</scope>
    <source>
        <strain evidence="2 3">DSM 142</strain>
    </source>
</reference>
<evidence type="ECO:0000256" key="1">
    <source>
        <dbReference type="SAM" id="SignalP"/>
    </source>
</evidence>
<dbReference type="Proteomes" id="UP000439113">
    <property type="component" value="Unassembled WGS sequence"/>
</dbReference>
<dbReference type="OrthoDB" id="8444574at2"/>
<evidence type="ECO:0000313" key="2">
    <source>
        <dbReference type="EMBL" id="MTV32701.1"/>
    </source>
</evidence>
<dbReference type="RefSeq" id="WP_155447390.1">
    <property type="nucleotide sequence ID" value="NZ_JAOQNR010000004.1"/>
</dbReference>
<proteinExistence type="predicted"/>
<feature type="signal peptide" evidence="1">
    <location>
        <begin position="1"/>
        <end position="34"/>
    </location>
</feature>
<dbReference type="AlphaFoldDB" id="A0A6N8DU70"/>
<name>A0A6N8DU70_RHOAC</name>
<protein>
    <recommendedName>
        <fullName evidence="4">DUF732 domain-containing protein</fullName>
    </recommendedName>
</protein>
<evidence type="ECO:0000313" key="3">
    <source>
        <dbReference type="Proteomes" id="UP000439113"/>
    </source>
</evidence>
<feature type="chain" id="PRO_5026938051" description="DUF732 domain-containing protein" evidence="1">
    <location>
        <begin position="35"/>
        <end position="130"/>
    </location>
</feature>
<comment type="caution">
    <text evidence="2">The sequence shown here is derived from an EMBL/GenBank/DDBJ whole genome shotgun (WGS) entry which is preliminary data.</text>
</comment>
<sequence length="130" mass="14004">MIISQFNGRFRRLALSAAPCVIAACIGIAPQANALECPLPQKLSRNGVLKETPTQMAIVGALLARGDASRTVPLVEADLRARYPGVENAELVNYIVTAFCPVVSHMTGMSDAEKPARLNGFVQDLMQMTY</sequence>
<keyword evidence="1" id="KW-0732">Signal</keyword>
<organism evidence="2 3">
    <name type="scientific">Rhodoblastus acidophilus</name>
    <name type="common">Rhodopseudomonas acidophila</name>
    <dbReference type="NCBI Taxonomy" id="1074"/>
    <lineage>
        <taxon>Bacteria</taxon>
        <taxon>Pseudomonadati</taxon>
        <taxon>Pseudomonadota</taxon>
        <taxon>Alphaproteobacteria</taxon>
        <taxon>Hyphomicrobiales</taxon>
        <taxon>Rhodoblastaceae</taxon>
        <taxon>Rhodoblastus</taxon>
    </lineage>
</organism>
<accession>A0A6N8DU70</accession>
<dbReference type="EMBL" id="WNKS01000020">
    <property type="protein sequence ID" value="MTV32701.1"/>
    <property type="molecule type" value="Genomic_DNA"/>
</dbReference>